<evidence type="ECO:0000256" key="1">
    <source>
        <dbReference type="ARBA" id="ARBA00005854"/>
    </source>
</evidence>
<dbReference type="InterPro" id="IPR006140">
    <property type="entry name" value="D-isomer_DH_NAD-bd"/>
</dbReference>
<dbReference type="GO" id="GO:0016618">
    <property type="term" value="F:hydroxypyruvate reductase [NAD(P)H] activity"/>
    <property type="evidence" value="ECO:0007669"/>
    <property type="project" value="TreeGrafter"/>
</dbReference>
<feature type="domain" description="D-isomer specific 2-hydroxyacid dehydrogenase NAD-binding" evidence="5">
    <location>
        <begin position="112"/>
        <end position="289"/>
    </location>
</feature>
<dbReference type="InterPro" id="IPR006139">
    <property type="entry name" value="D-isomer_2_OHA_DH_cat_dom"/>
</dbReference>
<accession>A0A024P9L8</accession>
<gene>
    <name evidence="6" type="primary">ghrB_3</name>
    <name evidence="6" type="ORF">BN983_03991</name>
</gene>
<keyword evidence="2 3" id="KW-0560">Oxidoreductase</keyword>
<reference evidence="6 7" key="2">
    <citation type="submission" date="2014-05" db="EMBL/GenBank/DDBJ databases">
        <title>Draft genome sequence of Halobacillus karajensis HK-03.</title>
        <authorList>
            <person name="Khelaifia S."/>
            <person name="Croce O."/>
            <person name="Lagier J.C."/>
            <person name="Raoult D."/>
        </authorList>
    </citation>
    <scope>NUCLEOTIDE SEQUENCE [LARGE SCALE GENOMIC DNA]</scope>
    <source>
        <strain evidence="6 7">HD-03</strain>
    </source>
</reference>
<dbReference type="RefSeq" id="WP_035511546.1">
    <property type="nucleotide sequence ID" value="NZ_CCDH010000004.1"/>
</dbReference>
<dbReference type="PANTHER" id="PTHR10996">
    <property type="entry name" value="2-HYDROXYACID DEHYDROGENASE-RELATED"/>
    <property type="match status" value="1"/>
</dbReference>
<comment type="caution">
    <text evidence="6">The sequence shown here is derived from an EMBL/GenBank/DDBJ whole genome shotgun (WGS) entry which is preliminary data.</text>
</comment>
<dbReference type="PROSITE" id="PS00065">
    <property type="entry name" value="D_2_HYDROXYACID_DH_1"/>
    <property type="match status" value="1"/>
</dbReference>
<sequence>MSKPKVYITRNLPDEIIEPYKGDLDIEMWPEKEVPVDRHILLEHARTSEGLLTMLTDSVDKELLQQSENLSIVANMAVGYDNVDVVRARKKNVAVSNTPDVLTETTADLTFCLLMATARRLVEANQYIKDNQWKNWSPLMLAGSDIHGKTIGIVGMGRIGEAVAKRAKGFGMKVLYHNRSRKKEVEENLGAIYTAFDSLLEQADYVVCLTPLTDETRHMFDASAFKKMKTEAFFINVSRGGTMDEQALYRAITDNEIAGAGLDVFEEEPILSNHPLLALPEVICLPHIGSATKETRYKMMTLSLDNLVRHFQGKPLLTPVT</sequence>
<dbReference type="Proteomes" id="UP000028868">
    <property type="component" value="Unassembled WGS sequence"/>
</dbReference>
<dbReference type="Pfam" id="PF00389">
    <property type="entry name" value="2-Hacid_dh"/>
    <property type="match status" value="1"/>
</dbReference>
<proteinExistence type="inferred from homology"/>
<dbReference type="AlphaFoldDB" id="A0A024P9L8"/>
<dbReference type="PANTHER" id="PTHR10996:SF283">
    <property type="entry name" value="GLYOXYLATE_HYDROXYPYRUVATE REDUCTASE B"/>
    <property type="match status" value="1"/>
</dbReference>
<dbReference type="InterPro" id="IPR036291">
    <property type="entry name" value="NAD(P)-bd_dom_sf"/>
</dbReference>
<dbReference type="Gene3D" id="3.40.50.720">
    <property type="entry name" value="NAD(P)-binding Rossmann-like Domain"/>
    <property type="match status" value="2"/>
</dbReference>
<dbReference type="OrthoDB" id="9805416at2"/>
<comment type="similarity">
    <text evidence="1 3">Belongs to the D-isomer specific 2-hydroxyacid dehydrogenase family.</text>
</comment>
<evidence type="ECO:0000313" key="6">
    <source>
        <dbReference type="EMBL" id="CDQ25635.1"/>
    </source>
</evidence>
<name>A0A024P9L8_9BACI</name>
<dbReference type="EMBL" id="CCDI010000008">
    <property type="protein sequence ID" value="CDQ25635.1"/>
    <property type="molecule type" value="Genomic_DNA"/>
</dbReference>
<evidence type="ECO:0000256" key="2">
    <source>
        <dbReference type="ARBA" id="ARBA00023002"/>
    </source>
</evidence>
<dbReference type="InterPro" id="IPR029752">
    <property type="entry name" value="D-isomer_DH_CS1"/>
</dbReference>
<dbReference type="GO" id="GO:0051287">
    <property type="term" value="F:NAD binding"/>
    <property type="evidence" value="ECO:0007669"/>
    <property type="project" value="InterPro"/>
</dbReference>
<evidence type="ECO:0000259" key="5">
    <source>
        <dbReference type="Pfam" id="PF02826"/>
    </source>
</evidence>
<evidence type="ECO:0000256" key="3">
    <source>
        <dbReference type="RuleBase" id="RU003719"/>
    </source>
</evidence>
<evidence type="ECO:0000259" key="4">
    <source>
        <dbReference type="Pfam" id="PF00389"/>
    </source>
</evidence>
<dbReference type="Pfam" id="PF02826">
    <property type="entry name" value="2-Hacid_dh_C"/>
    <property type="match status" value="1"/>
</dbReference>
<dbReference type="InterPro" id="IPR050223">
    <property type="entry name" value="D-isomer_2-hydroxyacid_DH"/>
</dbReference>
<organism evidence="6 7">
    <name type="scientific">Halobacillus karajensis</name>
    <dbReference type="NCBI Taxonomy" id="195088"/>
    <lineage>
        <taxon>Bacteria</taxon>
        <taxon>Bacillati</taxon>
        <taxon>Bacillota</taxon>
        <taxon>Bacilli</taxon>
        <taxon>Bacillales</taxon>
        <taxon>Bacillaceae</taxon>
        <taxon>Halobacillus</taxon>
    </lineage>
</organism>
<reference evidence="7" key="1">
    <citation type="submission" date="2014-03" db="EMBL/GenBank/DDBJ databases">
        <authorList>
            <person name="Urmite Genomes U."/>
        </authorList>
    </citation>
    <scope>NUCLEOTIDE SEQUENCE [LARGE SCALE GENOMIC DNA]</scope>
    <source>
        <strain evidence="7">HD-03</strain>
    </source>
</reference>
<dbReference type="FunFam" id="3.40.50.720:FF:000462">
    <property type="entry name" value="Glyoxylate reductase (NADP+)"/>
    <property type="match status" value="1"/>
</dbReference>
<dbReference type="GO" id="GO:0030267">
    <property type="term" value="F:glyoxylate reductase (NADPH) activity"/>
    <property type="evidence" value="ECO:0007669"/>
    <property type="project" value="TreeGrafter"/>
</dbReference>
<dbReference type="SUPFAM" id="SSF51735">
    <property type="entry name" value="NAD(P)-binding Rossmann-fold domains"/>
    <property type="match status" value="1"/>
</dbReference>
<dbReference type="GO" id="GO:0005829">
    <property type="term" value="C:cytosol"/>
    <property type="evidence" value="ECO:0007669"/>
    <property type="project" value="TreeGrafter"/>
</dbReference>
<protein>
    <submittedName>
        <fullName evidence="6">Glyoxylate/hydroxypyruvate reductase B</fullName>
    </submittedName>
</protein>
<evidence type="ECO:0000313" key="7">
    <source>
        <dbReference type="Proteomes" id="UP000028868"/>
    </source>
</evidence>
<dbReference type="SUPFAM" id="SSF52283">
    <property type="entry name" value="Formate/glycerate dehydrogenase catalytic domain-like"/>
    <property type="match status" value="1"/>
</dbReference>
<dbReference type="CDD" id="cd05301">
    <property type="entry name" value="GDH"/>
    <property type="match status" value="1"/>
</dbReference>
<feature type="domain" description="D-isomer specific 2-hydroxyacid dehydrogenase catalytic" evidence="4">
    <location>
        <begin position="6"/>
        <end position="320"/>
    </location>
</feature>
<keyword evidence="7" id="KW-1185">Reference proteome</keyword>